<dbReference type="Gene3D" id="2.40.170.20">
    <property type="entry name" value="TonB-dependent receptor, beta-barrel domain"/>
    <property type="match status" value="1"/>
</dbReference>
<dbReference type="EMBL" id="ASSP01000031">
    <property type="protein sequence ID" value="EOS08838.1"/>
    <property type="molecule type" value="Genomic_DNA"/>
</dbReference>
<keyword evidence="6" id="KW-0998">Cell outer membrane</keyword>
<dbReference type="SUPFAM" id="SSF56935">
    <property type="entry name" value="Porins"/>
    <property type="match status" value="1"/>
</dbReference>
<dbReference type="PANTHER" id="PTHR30069:SF57">
    <property type="entry name" value="TONB-DEPENDENT RECEPTOR"/>
    <property type="match status" value="1"/>
</dbReference>
<keyword evidence="5" id="KW-0472">Membrane</keyword>
<dbReference type="STRING" id="1235788.C802_04290"/>
<evidence type="ECO:0000256" key="1">
    <source>
        <dbReference type="ARBA" id="ARBA00004571"/>
    </source>
</evidence>
<evidence type="ECO:0008006" key="9">
    <source>
        <dbReference type="Google" id="ProtNLM"/>
    </source>
</evidence>
<dbReference type="InterPro" id="IPR039426">
    <property type="entry name" value="TonB-dep_rcpt-like"/>
</dbReference>
<dbReference type="InterPro" id="IPR036942">
    <property type="entry name" value="Beta-barrel_TonB_sf"/>
</dbReference>
<keyword evidence="2" id="KW-0813">Transport</keyword>
<protein>
    <recommendedName>
        <fullName evidence="9">TonB-dependent receptor</fullName>
    </recommendedName>
</protein>
<evidence type="ECO:0000256" key="6">
    <source>
        <dbReference type="ARBA" id="ARBA00023237"/>
    </source>
</evidence>
<dbReference type="GO" id="GO:0009279">
    <property type="term" value="C:cell outer membrane"/>
    <property type="evidence" value="ECO:0007669"/>
    <property type="project" value="UniProtKB-SubCell"/>
</dbReference>
<evidence type="ECO:0000256" key="4">
    <source>
        <dbReference type="ARBA" id="ARBA00022692"/>
    </source>
</evidence>
<keyword evidence="4" id="KW-0812">Transmembrane</keyword>
<dbReference type="HOGENOM" id="CLU_016599_1_1_10"/>
<evidence type="ECO:0000313" key="8">
    <source>
        <dbReference type="Proteomes" id="UP000014200"/>
    </source>
</evidence>
<comment type="caution">
    <text evidence="7">The sequence shown here is derived from an EMBL/GenBank/DDBJ whole genome shotgun (WGS) entry which is preliminary data.</text>
</comment>
<comment type="subcellular location">
    <subcellularLocation>
        <location evidence="1">Cell outer membrane</location>
        <topology evidence="1">Multi-pass membrane protein</topology>
    </subcellularLocation>
</comment>
<name>R9HXT7_9BACT</name>
<dbReference type="Proteomes" id="UP000014200">
    <property type="component" value="Unassembled WGS sequence"/>
</dbReference>
<accession>R9HXT7</accession>
<dbReference type="GO" id="GO:0015344">
    <property type="term" value="F:siderophore uptake transmembrane transporter activity"/>
    <property type="evidence" value="ECO:0007669"/>
    <property type="project" value="TreeGrafter"/>
</dbReference>
<proteinExistence type="predicted"/>
<keyword evidence="3" id="KW-1134">Transmembrane beta strand</keyword>
<reference evidence="7 8" key="1">
    <citation type="submission" date="2013-04" db="EMBL/GenBank/DDBJ databases">
        <title>The Genome Sequence of Bacteroides massiliensis dnLKV3.</title>
        <authorList>
            <consortium name="The Broad Institute Genomics Platform"/>
            <consortium name="The Broad Institute Genome Sequencing Center for Infectious Disease"/>
            <person name="Earl A."/>
            <person name="Xavier R."/>
            <person name="Kuhn K."/>
            <person name="Stappenbeck T."/>
            <person name="Walker B."/>
            <person name="Young S."/>
            <person name="Zeng Q."/>
            <person name="Gargeya S."/>
            <person name="Fitzgerald M."/>
            <person name="Haas B."/>
            <person name="Abouelleil A."/>
            <person name="Allen A.W."/>
            <person name="Alvarado L."/>
            <person name="Arachchi H.M."/>
            <person name="Berlin A.M."/>
            <person name="Chapman S.B."/>
            <person name="Gainer-Dewar J."/>
            <person name="Goldberg J."/>
            <person name="Griggs A."/>
            <person name="Gujja S."/>
            <person name="Hansen M."/>
            <person name="Howarth C."/>
            <person name="Imamovic A."/>
            <person name="Ireland A."/>
            <person name="Larimer J."/>
            <person name="McCowan C."/>
            <person name="Murphy C."/>
            <person name="Pearson M."/>
            <person name="Poon T.W."/>
            <person name="Priest M."/>
            <person name="Roberts A."/>
            <person name="Saif S."/>
            <person name="Shea T."/>
            <person name="Sisk P."/>
            <person name="Sykes S."/>
            <person name="Wortman J."/>
            <person name="Nusbaum C."/>
            <person name="Birren B."/>
        </authorList>
    </citation>
    <scope>NUCLEOTIDE SEQUENCE [LARGE SCALE GENOMIC DNA]</scope>
    <source>
        <strain evidence="8">dnLKV3</strain>
    </source>
</reference>
<gene>
    <name evidence="7" type="ORF">C802_04290</name>
</gene>
<dbReference type="PATRIC" id="fig|1235788.3.peg.4401"/>
<evidence type="ECO:0000256" key="3">
    <source>
        <dbReference type="ARBA" id="ARBA00022452"/>
    </source>
</evidence>
<dbReference type="PANTHER" id="PTHR30069">
    <property type="entry name" value="TONB-DEPENDENT OUTER MEMBRANE RECEPTOR"/>
    <property type="match status" value="1"/>
</dbReference>
<evidence type="ECO:0000256" key="2">
    <source>
        <dbReference type="ARBA" id="ARBA00022448"/>
    </source>
</evidence>
<dbReference type="AlphaFoldDB" id="R9HXT7"/>
<organism evidence="7 8">
    <name type="scientific">Phocaeicola sartorii</name>
    <dbReference type="NCBI Taxonomy" id="671267"/>
    <lineage>
        <taxon>Bacteria</taxon>
        <taxon>Pseudomonadati</taxon>
        <taxon>Bacteroidota</taxon>
        <taxon>Bacteroidia</taxon>
        <taxon>Bacteroidales</taxon>
        <taxon>Bacteroidaceae</taxon>
        <taxon>Phocaeicola</taxon>
    </lineage>
</organism>
<dbReference type="GO" id="GO:0044718">
    <property type="term" value="P:siderophore transmembrane transport"/>
    <property type="evidence" value="ECO:0007669"/>
    <property type="project" value="TreeGrafter"/>
</dbReference>
<evidence type="ECO:0000313" key="7">
    <source>
        <dbReference type="EMBL" id="EOS08838.1"/>
    </source>
</evidence>
<evidence type="ECO:0000256" key="5">
    <source>
        <dbReference type="ARBA" id="ARBA00023136"/>
    </source>
</evidence>
<keyword evidence="8" id="KW-1185">Reference proteome</keyword>
<sequence>MDGIEIPNINHFSTQGASGGPVSIVNADLIREINFYTGAFPANRSGALSAVLDFSLRDGDPDKQTFKGTLGASEISLSGSGHFNKRTTYLFSIRQSYLQLLFKMLGLPFLPNYIDGQVKIKSHLSDSDELTFLALAGIDKMKLNTDEKGEDAEYLLSYLPQINQETFTVGASYRHYAGHHTQSIYLSHNYLNNRNVKYRNNDESSEDNLTLRLRSVEQKTSLRAENRSYLNQWTLREGVEASYSQYTNRTLQRLYQAQAEVSDYKTDLGIWSWGLFVSADYTSPDKRFTSSIGVRSDASDYGTMSRMWKQISPRLSLGYAFNEQWSVGGNIGIYYQLPPYTALGFKDESGKLINRELDYTRVTSGSIGMDWHPDSRLAFSIEGFYKQYGNIPLSLADHIPLACKGNDYGVSGNEALVSSAQGQSYGIELLARWQVPEKISLTGSLTVFRSEYRNSKASSYIPSAWDNRFILNMSGTWELPRRWSIGGKLSYIGGTPYTPYDIEKSSLVEAWDAQGRPYHDYTLYNTERLGNFAQVDVRVDKNYYFRHWRLGVYIDLQNVTGSRLKQPDVLMSTGEIDNPSAPLAEQRYKMKYLKQESGTLIPTLGITVEF</sequence>